<comment type="subcellular location">
    <subcellularLocation>
        <location evidence="1">Cytoplasm</location>
        <location evidence="1">Cytoskeleton</location>
    </subcellularLocation>
</comment>
<evidence type="ECO:0000256" key="2">
    <source>
        <dbReference type="ARBA" id="ARBA00010337"/>
    </source>
</evidence>
<name>A0A835P8M1_VANPL</name>
<keyword evidence="8" id="KW-1185">Reference proteome</keyword>
<dbReference type="GO" id="GO:0043015">
    <property type="term" value="F:gamma-tubulin binding"/>
    <property type="evidence" value="ECO:0007669"/>
    <property type="project" value="InterPro"/>
</dbReference>
<keyword evidence="3" id="KW-0963">Cytoplasm</keyword>
<accession>A0A835P8M1</accession>
<dbReference type="InterPro" id="IPR042241">
    <property type="entry name" value="GCP_C_sf"/>
</dbReference>
<proteinExistence type="inferred from homology"/>
<evidence type="ECO:0000256" key="4">
    <source>
        <dbReference type="ARBA" id="ARBA00022701"/>
    </source>
</evidence>
<dbReference type="OrthoDB" id="19232at2759"/>
<evidence type="ECO:0000256" key="1">
    <source>
        <dbReference type="ARBA" id="ARBA00004245"/>
    </source>
</evidence>
<dbReference type="InterPro" id="IPR040457">
    <property type="entry name" value="GCP_C"/>
</dbReference>
<evidence type="ECO:0000259" key="6">
    <source>
        <dbReference type="Pfam" id="PF04130"/>
    </source>
</evidence>
<dbReference type="Gene3D" id="1.20.120.1900">
    <property type="entry name" value="Gamma-tubulin complex, C-terminal domain"/>
    <property type="match status" value="1"/>
</dbReference>
<reference evidence="7 8" key="1">
    <citation type="journal article" date="2020" name="Nat. Food">
        <title>A phased Vanilla planifolia genome enables genetic improvement of flavour and production.</title>
        <authorList>
            <person name="Hasing T."/>
            <person name="Tang H."/>
            <person name="Brym M."/>
            <person name="Khazi F."/>
            <person name="Huang T."/>
            <person name="Chambers A.H."/>
        </authorList>
    </citation>
    <scope>NUCLEOTIDE SEQUENCE [LARGE SCALE GENOMIC DNA]</scope>
    <source>
        <tissue evidence="7">Leaf</tissue>
    </source>
</reference>
<evidence type="ECO:0000256" key="3">
    <source>
        <dbReference type="ARBA" id="ARBA00022490"/>
    </source>
</evidence>
<evidence type="ECO:0000256" key="5">
    <source>
        <dbReference type="ARBA" id="ARBA00023212"/>
    </source>
</evidence>
<sequence>MDSSKDLDDLLIAHEKYLNSIVEKSLLGERSHGIIRTLFVLFDHILCFRSLADRWFETGGASPNLNQRIPSFYYLEDFSSFSTKILSAIVGIYTELNVVQIGAVDYLWLSLTDRAVDHKWPD</sequence>
<dbReference type="EMBL" id="JADCNL010000533">
    <property type="protein sequence ID" value="KAG0446928.1"/>
    <property type="molecule type" value="Genomic_DNA"/>
</dbReference>
<feature type="domain" description="Gamma tubulin complex component C-terminal" evidence="6">
    <location>
        <begin position="3"/>
        <end position="71"/>
    </location>
</feature>
<dbReference type="Proteomes" id="UP000636800">
    <property type="component" value="Unassembled WGS sequence"/>
</dbReference>
<evidence type="ECO:0000313" key="7">
    <source>
        <dbReference type="EMBL" id="KAG0446928.1"/>
    </source>
</evidence>
<comment type="caution">
    <text evidence="7">The sequence shown here is derived from an EMBL/GenBank/DDBJ whole genome shotgun (WGS) entry which is preliminary data.</text>
</comment>
<keyword evidence="4" id="KW-0493">Microtubule</keyword>
<organism evidence="7 8">
    <name type="scientific">Vanilla planifolia</name>
    <name type="common">Vanilla</name>
    <dbReference type="NCBI Taxonomy" id="51239"/>
    <lineage>
        <taxon>Eukaryota</taxon>
        <taxon>Viridiplantae</taxon>
        <taxon>Streptophyta</taxon>
        <taxon>Embryophyta</taxon>
        <taxon>Tracheophyta</taxon>
        <taxon>Spermatophyta</taxon>
        <taxon>Magnoliopsida</taxon>
        <taxon>Liliopsida</taxon>
        <taxon>Asparagales</taxon>
        <taxon>Orchidaceae</taxon>
        <taxon>Vanilloideae</taxon>
        <taxon>Vanilleae</taxon>
        <taxon>Vanilla</taxon>
    </lineage>
</organism>
<protein>
    <recommendedName>
        <fullName evidence="6">Gamma tubulin complex component C-terminal domain-containing protein</fullName>
    </recommendedName>
</protein>
<evidence type="ECO:0000313" key="8">
    <source>
        <dbReference type="Proteomes" id="UP000636800"/>
    </source>
</evidence>
<gene>
    <name evidence="7" type="ORF">HPP92_028616</name>
</gene>
<dbReference type="AlphaFoldDB" id="A0A835P8M1"/>
<dbReference type="GO" id="GO:0005874">
    <property type="term" value="C:microtubule"/>
    <property type="evidence" value="ECO:0007669"/>
    <property type="project" value="UniProtKB-KW"/>
</dbReference>
<comment type="similarity">
    <text evidence="2">Belongs to the TUBGCP family.</text>
</comment>
<keyword evidence="5" id="KW-0206">Cytoskeleton</keyword>
<dbReference type="Pfam" id="PF04130">
    <property type="entry name" value="GCP_C_terminal"/>
    <property type="match status" value="1"/>
</dbReference>